<dbReference type="InterPro" id="IPR016169">
    <property type="entry name" value="FAD-bd_PCMH_sub2"/>
</dbReference>
<comment type="pathway">
    <text evidence="1 10">Glycerolipid metabolism; ether lipid biosynthesis.</text>
</comment>
<dbReference type="GO" id="GO:0005777">
    <property type="term" value="C:peroxisome"/>
    <property type="evidence" value="ECO:0007669"/>
    <property type="project" value="UniProtKB-SubCell"/>
</dbReference>
<evidence type="ECO:0000256" key="2">
    <source>
        <dbReference type="ARBA" id="ARBA00008000"/>
    </source>
</evidence>
<keyword evidence="10" id="KW-0576">Peroxisome</keyword>
<dbReference type="SUPFAM" id="SSF56176">
    <property type="entry name" value="FAD-binding/transporter-associated domain-like"/>
    <property type="match status" value="1"/>
</dbReference>
<dbReference type="InterPro" id="IPR016171">
    <property type="entry name" value="Vanillyl_alc_oxidase_C-sub2"/>
</dbReference>
<feature type="binding site" evidence="8">
    <location>
        <begin position="269"/>
        <end position="272"/>
    </location>
    <ligand>
        <name>FAD</name>
        <dbReference type="ChEBI" id="CHEBI:57692"/>
    </ligand>
</feature>
<keyword evidence="10" id="KW-0808">Transferase</keyword>
<dbReference type="AlphaFoldDB" id="A0A1D1W3X5"/>
<keyword evidence="10" id="KW-0443">Lipid metabolism</keyword>
<evidence type="ECO:0000256" key="8">
    <source>
        <dbReference type="PIRSR" id="PIRSR625650-3"/>
    </source>
</evidence>
<evidence type="ECO:0000259" key="11">
    <source>
        <dbReference type="PROSITE" id="PS51387"/>
    </source>
</evidence>
<feature type="site" description="Important for enzyme activity" evidence="9">
    <location>
        <position position="372"/>
    </location>
</feature>
<evidence type="ECO:0000256" key="5">
    <source>
        <dbReference type="ARBA" id="ARBA00022827"/>
    </source>
</evidence>
<feature type="binding site" evidence="8">
    <location>
        <begin position="187"/>
        <end position="193"/>
    </location>
    <ligand>
        <name>FAD</name>
        <dbReference type="ChEBI" id="CHEBI:57692"/>
    </ligand>
</feature>
<dbReference type="Gene3D" id="3.30.70.3450">
    <property type="match status" value="1"/>
</dbReference>
<comment type="subunit">
    <text evidence="10">Homodimer.</text>
</comment>
<feature type="domain" description="FAD-binding PCMH-type" evidence="11">
    <location>
        <begin position="151"/>
        <end position="337"/>
    </location>
</feature>
<keyword evidence="10" id="KW-0444">Lipid biosynthesis</keyword>
<reference evidence="12 13" key="1">
    <citation type="journal article" date="2016" name="Nat. Commun.">
        <title>Extremotolerant tardigrade genome and improved radiotolerance of human cultured cells by tardigrade-unique protein.</title>
        <authorList>
            <person name="Hashimoto T."/>
            <person name="Horikawa D.D."/>
            <person name="Saito Y."/>
            <person name="Kuwahara H."/>
            <person name="Kozuka-Hata H."/>
            <person name="Shin-I T."/>
            <person name="Minakuchi Y."/>
            <person name="Ohishi K."/>
            <person name="Motoyama A."/>
            <person name="Aizu T."/>
            <person name="Enomoto A."/>
            <person name="Kondo K."/>
            <person name="Tanaka S."/>
            <person name="Hara Y."/>
            <person name="Koshikawa S."/>
            <person name="Sagara H."/>
            <person name="Miura T."/>
            <person name="Yokobori S."/>
            <person name="Miyagawa K."/>
            <person name="Suzuki Y."/>
            <person name="Kubo T."/>
            <person name="Oyama M."/>
            <person name="Kohara Y."/>
            <person name="Fujiyama A."/>
            <person name="Arakawa K."/>
            <person name="Katayama T."/>
            <person name="Toyoda A."/>
            <person name="Kunieda T."/>
        </authorList>
    </citation>
    <scope>NUCLEOTIDE SEQUENCE [LARGE SCALE GENOMIC DNA]</scope>
    <source>
        <strain evidence="12 13">YOKOZUNA-1</strain>
    </source>
</reference>
<feature type="binding site" evidence="8">
    <location>
        <begin position="256"/>
        <end position="262"/>
    </location>
    <ligand>
        <name>FAD</name>
        <dbReference type="ChEBI" id="CHEBI:57692"/>
    </ligand>
</feature>
<sequence length="625" mass="69645">MSSSSSPEPTPDDRLSKLQRSQLKQNGWGYRDSKFIISKDGQVEFVGGRYGISGHVLTSFRSWMIKALNIDLNFRTPPKTRAITEEDYPVVQNASFLASVRKENVAWSASVEDRLFRAHGHTLAEISLARTGTFLRIPGTGFCTLRAFTYLSPTEVCIVDLVVWPRSHDEVLMIVQLANKHNVVIIPFGGGTSVSKALQCLPYEARMIVSLDTSQMNCILWVDDKNWMACIEAGKTGQDLENELAQKGFCTGHEPDSMEFSTVGGWVATRASGMKKNIYGNIEDLVIHIRTVTSNGVIEKNCQVPRISAGPDIHQFILGSEGTLGVITQVVLKIRPLPEVKKYGSLLFPSFEDGVACLRQVSKGRCWPASIRLVDNEQFRFAQALKSEPSSYFQSLMNNCKKFYVTKVRSFDPEKMCVCTLLFEGSKDNVEKLEEEVYRMAGLHGGMAAGEANGQRGYTLTFVIAYLRDLGLDYGVVSESFETSAPWDRIVDLCRNVKFRVKKECLRLGVKHPPLISCRVTQSYDTGACVYFYFAFNYRGLKCDPVHIYEDIENAARDEILANGGSISHHHGVGKLRSQWLSKTISPQGVETLRAVKCHLDPLNIFAAGNLDLAVSQSDNIKSKI</sequence>
<dbReference type="PANTHER" id="PTHR46568:SF1">
    <property type="entry name" value="ALKYLDIHYDROXYACETONEPHOSPHATE SYNTHASE, PEROXISOMAL"/>
    <property type="match status" value="1"/>
</dbReference>
<evidence type="ECO:0000256" key="10">
    <source>
        <dbReference type="RuleBase" id="RU363113"/>
    </source>
</evidence>
<name>A0A1D1W3X5_RAMVA</name>
<comment type="catalytic activity">
    <reaction evidence="10">
        <text>a long chain fatty alcohol + a 1-acylglycerone 3-phosphate = a 1-O-alkylglycerone 3-phosphate + a long-chain fatty acid + H(+)</text>
        <dbReference type="Rhea" id="RHEA:36171"/>
        <dbReference type="ChEBI" id="CHEBI:15378"/>
        <dbReference type="ChEBI" id="CHEBI:17135"/>
        <dbReference type="ChEBI" id="CHEBI:57534"/>
        <dbReference type="ChEBI" id="CHEBI:57560"/>
        <dbReference type="ChEBI" id="CHEBI:73315"/>
        <dbReference type="EC" id="2.5.1.26"/>
    </reaction>
</comment>
<dbReference type="UniPathway" id="UPA00781"/>
<dbReference type="OrthoDB" id="7786253at2759"/>
<gene>
    <name evidence="12" type="primary">RvY_17878</name>
    <name evidence="12" type="synonym">RvY_17878.1</name>
    <name evidence="12" type="ORF">RvY_17878-1</name>
</gene>
<evidence type="ECO:0000313" key="12">
    <source>
        <dbReference type="EMBL" id="GAV08141.1"/>
    </source>
</evidence>
<comment type="caution">
    <text evidence="12">The sequence shown here is derived from an EMBL/GenBank/DDBJ whole genome shotgun (WGS) entry which is preliminary data.</text>
</comment>
<evidence type="ECO:0000313" key="13">
    <source>
        <dbReference type="Proteomes" id="UP000186922"/>
    </source>
</evidence>
<dbReference type="GO" id="GO:0071949">
    <property type="term" value="F:FAD binding"/>
    <property type="evidence" value="ECO:0007669"/>
    <property type="project" value="InterPro"/>
</dbReference>
<comment type="similarity">
    <text evidence="2 10">Belongs to the FAD-binding oxidoreductase/transferase type 4 family.</text>
</comment>
<evidence type="ECO:0000256" key="3">
    <source>
        <dbReference type="ARBA" id="ARBA00012385"/>
    </source>
</evidence>
<dbReference type="InterPro" id="IPR036318">
    <property type="entry name" value="FAD-bd_PCMH-like_sf"/>
</dbReference>
<dbReference type="Pfam" id="PF01565">
    <property type="entry name" value="FAD_binding_4"/>
    <property type="match status" value="1"/>
</dbReference>
<feature type="binding site" evidence="7">
    <location>
        <position position="468"/>
    </location>
    <ligand>
        <name>substrate</name>
    </ligand>
</feature>
<dbReference type="GO" id="GO:0008609">
    <property type="term" value="F:alkylglycerone-phosphate synthase activity"/>
    <property type="evidence" value="ECO:0007669"/>
    <property type="project" value="UniProtKB-EC"/>
</dbReference>
<dbReference type="InterPro" id="IPR006094">
    <property type="entry name" value="Oxid_FAD_bind_N"/>
</dbReference>
<proteinExistence type="inferred from homology"/>
<dbReference type="Proteomes" id="UP000186922">
    <property type="component" value="Unassembled WGS sequence"/>
</dbReference>
<keyword evidence="4 10" id="KW-0285">Flavoprotein</keyword>
<evidence type="ECO:0000256" key="9">
    <source>
        <dbReference type="PIRSR" id="PIRSR625650-4"/>
    </source>
</evidence>
<dbReference type="InterPro" id="IPR004113">
    <property type="entry name" value="FAD-bd_oxidored_4_C"/>
</dbReference>
<dbReference type="InterPro" id="IPR016166">
    <property type="entry name" value="FAD-bd_PCMH"/>
</dbReference>
<dbReference type="EC" id="2.5.1.26" evidence="3 10"/>
<dbReference type="Gene3D" id="3.30.465.10">
    <property type="match status" value="1"/>
</dbReference>
<evidence type="ECO:0000256" key="7">
    <source>
        <dbReference type="PIRSR" id="PIRSR625650-2"/>
    </source>
</evidence>
<dbReference type="PROSITE" id="PS51387">
    <property type="entry name" value="FAD_PCMH"/>
    <property type="match status" value="1"/>
</dbReference>
<dbReference type="Gene3D" id="1.10.45.10">
    <property type="entry name" value="Vanillyl-alcohol Oxidase, Chain A, domain 4"/>
    <property type="match status" value="1"/>
</dbReference>
<accession>A0A1D1W3X5</accession>
<organism evidence="12 13">
    <name type="scientific">Ramazzottius varieornatus</name>
    <name type="common">Water bear</name>
    <name type="synonym">Tardigrade</name>
    <dbReference type="NCBI Taxonomy" id="947166"/>
    <lineage>
        <taxon>Eukaryota</taxon>
        <taxon>Metazoa</taxon>
        <taxon>Ecdysozoa</taxon>
        <taxon>Tardigrada</taxon>
        <taxon>Eutardigrada</taxon>
        <taxon>Parachela</taxon>
        <taxon>Hypsibioidea</taxon>
        <taxon>Ramazzottiidae</taxon>
        <taxon>Ramazzottius</taxon>
    </lineage>
</organism>
<dbReference type="InterPro" id="IPR016167">
    <property type="entry name" value="FAD-bd_PCMH_sub1"/>
</dbReference>
<dbReference type="GO" id="GO:0008611">
    <property type="term" value="P:ether lipid biosynthetic process"/>
    <property type="evidence" value="ECO:0007669"/>
    <property type="project" value="UniProtKB-UniPathway"/>
</dbReference>
<feature type="binding site" evidence="8">
    <location>
        <begin position="321"/>
        <end position="327"/>
    </location>
    <ligand>
        <name>FAD</name>
        <dbReference type="ChEBI" id="CHEBI:57692"/>
    </ligand>
</feature>
<evidence type="ECO:0000256" key="4">
    <source>
        <dbReference type="ARBA" id="ARBA00022630"/>
    </source>
</evidence>
<dbReference type="InterPro" id="IPR025650">
    <property type="entry name" value="Alkyl-DHAP_Synthase"/>
</dbReference>
<evidence type="ECO:0000256" key="1">
    <source>
        <dbReference type="ARBA" id="ARBA00004670"/>
    </source>
</evidence>
<dbReference type="Pfam" id="PF02913">
    <property type="entry name" value="FAD-oxidase_C"/>
    <property type="match status" value="1"/>
</dbReference>
<evidence type="ECO:0000256" key="6">
    <source>
        <dbReference type="PIRSR" id="PIRSR625650-1"/>
    </source>
</evidence>
<feature type="active site" description="Proton donor/acceptor" evidence="6">
    <location>
        <position position="531"/>
    </location>
</feature>
<dbReference type="InterPro" id="IPR016164">
    <property type="entry name" value="FAD-linked_Oxase-like_C"/>
</dbReference>
<comment type="function">
    <text evidence="10">Catalyzes the exchange of an acyl for a long-chain alkyl group and the formation of the ether bond in the biosynthesis of ether phospholipids.</text>
</comment>
<dbReference type="EMBL" id="BDGG01000016">
    <property type="protein sequence ID" value="GAV08141.1"/>
    <property type="molecule type" value="Genomic_DNA"/>
</dbReference>
<comment type="cofactor">
    <cofactor evidence="8 10">
        <name>FAD</name>
        <dbReference type="ChEBI" id="CHEBI:57692"/>
    </cofactor>
</comment>
<dbReference type="SUPFAM" id="SSF55103">
    <property type="entry name" value="FAD-linked oxidases, C-terminal domain"/>
    <property type="match status" value="1"/>
</dbReference>
<dbReference type="Gene3D" id="3.30.300.330">
    <property type="match status" value="1"/>
</dbReference>
<protein>
    <recommendedName>
        <fullName evidence="3 10">Alkylglycerone-phosphate synthase</fullName>
        <shortName evidence="10">Alkyl-DHAP synthase</shortName>
        <ecNumber evidence="3 10">2.5.1.26</ecNumber>
    </recommendedName>
</protein>
<dbReference type="Gene3D" id="3.30.160.650">
    <property type="match status" value="1"/>
</dbReference>
<keyword evidence="13" id="KW-1185">Reference proteome</keyword>
<keyword evidence="5 8" id="KW-0274">FAD</keyword>
<comment type="subcellular location">
    <subcellularLocation>
        <location evidence="10">Peroxisome</location>
    </subcellularLocation>
</comment>
<dbReference type="STRING" id="947166.A0A1D1W3X5"/>
<dbReference type="PANTHER" id="PTHR46568">
    <property type="entry name" value="ALKYLDIHYDROXYACETONEPHOSPHATE SYNTHASE, PEROXISOMAL"/>
    <property type="match status" value="1"/>
</dbReference>
<dbReference type="Gene3D" id="3.30.43.10">
    <property type="entry name" value="Uridine Diphospho-n-acetylenolpyruvylglucosamine Reductase, domain 2"/>
    <property type="match status" value="1"/>
</dbReference>